<dbReference type="GO" id="GO:0005524">
    <property type="term" value="F:ATP binding"/>
    <property type="evidence" value="ECO:0007669"/>
    <property type="project" value="UniProtKB-KW"/>
</dbReference>
<evidence type="ECO:0000259" key="17">
    <source>
        <dbReference type="Pfam" id="PF12777"/>
    </source>
</evidence>
<dbReference type="GO" id="GO:0045505">
    <property type="term" value="F:dynein intermediate chain binding"/>
    <property type="evidence" value="ECO:0007669"/>
    <property type="project" value="InterPro"/>
</dbReference>
<dbReference type="GO" id="GO:0005930">
    <property type="term" value="C:axoneme"/>
    <property type="evidence" value="ECO:0007669"/>
    <property type="project" value="UniProtKB-SubCell"/>
</dbReference>
<dbReference type="GO" id="GO:0051959">
    <property type="term" value="F:dynein light intermediate chain binding"/>
    <property type="evidence" value="ECO:0007669"/>
    <property type="project" value="InterPro"/>
</dbReference>
<evidence type="ECO:0000259" key="20">
    <source>
        <dbReference type="Pfam" id="PF17852"/>
    </source>
</evidence>
<evidence type="ECO:0000313" key="24">
    <source>
        <dbReference type="EMBL" id="CAD7260038.1"/>
    </source>
</evidence>
<comment type="similarity">
    <text evidence="2">Belongs to the dynein heavy chain family.</text>
</comment>
<evidence type="ECO:0008006" key="25">
    <source>
        <dbReference type="Google" id="ProtNLM"/>
    </source>
</evidence>
<dbReference type="InterPro" id="IPR024317">
    <property type="entry name" value="Dynein_heavy_chain_D4_dom"/>
</dbReference>
<dbReference type="Pfam" id="PF17852">
    <property type="entry name" value="Dynein_AAA_lid"/>
    <property type="match status" value="1"/>
</dbReference>
<keyword evidence="10" id="KW-0505">Motor protein</keyword>
<feature type="domain" description="Dynein heavy chain AAA 5 extension" evidence="20">
    <location>
        <begin position="360"/>
        <end position="494"/>
    </location>
</feature>
<accession>A0A7R9ATD8</accession>
<dbReference type="Pfam" id="PF18199">
    <property type="entry name" value="Dynein_C"/>
    <property type="match status" value="1"/>
</dbReference>
<dbReference type="Pfam" id="PF12774">
    <property type="entry name" value="AAA_6"/>
    <property type="match status" value="1"/>
</dbReference>
<dbReference type="GO" id="GO:0030286">
    <property type="term" value="C:dynein complex"/>
    <property type="evidence" value="ECO:0007669"/>
    <property type="project" value="UniProtKB-KW"/>
</dbReference>
<dbReference type="PANTHER" id="PTHR22878:SF70">
    <property type="entry name" value="DYNEIN HEAVY CHAIN 2, AXONEMAL"/>
    <property type="match status" value="1"/>
</dbReference>
<dbReference type="InterPro" id="IPR027417">
    <property type="entry name" value="P-loop_NTPase"/>
</dbReference>
<comment type="subcellular location">
    <subcellularLocation>
        <location evidence="1">Cytoplasm</location>
        <location evidence="1">Cytoskeleton</location>
        <location evidence="1">Cilium axoneme</location>
    </subcellularLocation>
</comment>
<dbReference type="FunFam" id="1.20.920.20:FF:000006">
    <property type="entry name" value="Dynein, axonemal, heavy chain 6"/>
    <property type="match status" value="1"/>
</dbReference>
<feature type="region of interest" description="Disordered" evidence="14">
    <location>
        <begin position="3127"/>
        <end position="3150"/>
    </location>
</feature>
<dbReference type="Pfam" id="PF17857">
    <property type="entry name" value="AAA_lid_1"/>
    <property type="match status" value="1"/>
</dbReference>
<keyword evidence="6" id="KW-0067">ATP-binding</keyword>
<keyword evidence="7" id="KW-0243">Dynein</keyword>
<feature type="domain" description="Dynein heavy chain AAA lid" evidence="22">
    <location>
        <begin position="2772"/>
        <end position="2902"/>
    </location>
</feature>
<feature type="domain" description="Dynein heavy chain AAA module D4" evidence="18">
    <location>
        <begin position="937"/>
        <end position="1095"/>
    </location>
</feature>
<dbReference type="FunFam" id="1.10.8.720:FF:000001">
    <property type="entry name" value="dynein heavy chain 7, axonemal"/>
    <property type="match status" value="1"/>
</dbReference>
<dbReference type="InterPro" id="IPR025662">
    <property type="entry name" value="Sigma_54_int_dom_ATP-bd_1"/>
</dbReference>
<dbReference type="Gene3D" id="1.20.1270.280">
    <property type="match status" value="1"/>
</dbReference>
<dbReference type="InterPro" id="IPR035699">
    <property type="entry name" value="AAA_6"/>
</dbReference>
<dbReference type="SUPFAM" id="SSF52540">
    <property type="entry name" value="P-loop containing nucleoside triphosphate hydrolases"/>
    <property type="match status" value="3"/>
</dbReference>
<dbReference type="EMBL" id="OC001484">
    <property type="protein sequence ID" value="CAD7260038.1"/>
    <property type="molecule type" value="Genomic_DNA"/>
</dbReference>
<evidence type="ECO:0000256" key="14">
    <source>
        <dbReference type="SAM" id="MobiDB-lite"/>
    </source>
</evidence>
<dbReference type="Gene3D" id="1.20.920.20">
    <property type="match status" value="2"/>
</dbReference>
<evidence type="ECO:0000256" key="9">
    <source>
        <dbReference type="ARBA" id="ARBA00023069"/>
    </source>
</evidence>
<keyword evidence="9" id="KW-0969">Cilium</keyword>
<evidence type="ECO:0000256" key="5">
    <source>
        <dbReference type="ARBA" id="ARBA00022741"/>
    </source>
</evidence>
<dbReference type="Pfam" id="PF12777">
    <property type="entry name" value="MT"/>
    <property type="match status" value="2"/>
</dbReference>
<dbReference type="GO" id="GO:0008569">
    <property type="term" value="F:minus-end-directed microtubule motor activity"/>
    <property type="evidence" value="ECO:0007669"/>
    <property type="project" value="InterPro"/>
</dbReference>
<dbReference type="FunFam" id="1.20.920.30:FF:000002">
    <property type="entry name" value="Dynein axonemal heavy chain 3"/>
    <property type="match status" value="1"/>
</dbReference>
<evidence type="ECO:0000259" key="21">
    <source>
        <dbReference type="Pfam" id="PF17857"/>
    </source>
</evidence>
<feature type="domain" description="Dynein heavy chain hydrolytic ATP-binding dynein motor region" evidence="16">
    <location>
        <begin position="4"/>
        <end position="174"/>
    </location>
</feature>
<evidence type="ECO:0000256" key="1">
    <source>
        <dbReference type="ARBA" id="ARBA00004430"/>
    </source>
</evidence>
<dbReference type="FunFam" id="1.20.1270.280:FF:000001">
    <property type="entry name" value="dynein heavy chain 7, axonemal"/>
    <property type="match status" value="1"/>
</dbReference>
<evidence type="ECO:0000256" key="8">
    <source>
        <dbReference type="ARBA" id="ARBA00023054"/>
    </source>
</evidence>
<keyword evidence="3" id="KW-0963">Cytoplasm</keyword>
<organism evidence="24">
    <name type="scientific">Timema shepardi</name>
    <name type="common">Walking stick</name>
    <dbReference type="NCBI Taxonomy" id="629360"/>
    <lineage>
        <taxon>Eukaryota</taxon>
        <taxon>Metazoa</taxon>
        <taxon>Ecdysozoa</taxon>
        <taxon>Arthropoda</taxon>
        <taxon>Hexapoda</taxon>
        <taxon>Insecta</taxon>
        <taxon>Pterygota</taxon>
        <taxon>Neoptera</taxon>
        <taxon>Polyneoptera</taxon>
        <taxon>Phasmatodea</taxon>
        <taxon>Timematodea</taxon>
        <taxon>Timematoidea</taxon>
        <taxon>Timematidae</taxon>
        <taxon>Timema</taxon>
    </lineage>
</organism>
<dbReference type="Pfam" id="PF12781">
    <property type="entry name" value="AAA_9"/>
    <property type="match status" value="1"/>
</dbReference>
<sequence length="3150" mass="358404">MSQVLFRTVAMMVPDYALIGEISLYSYGFVDARNLSVKIVTTYRLCSEQLSSQSHYDYGMRAVKTVLSAAGNLKLKYPDEKEEILLLRSIIDVNLPKFLSHDIPLFEGIISDLFPGVVLPTISYDTFLVAMKQTCAELNLQLVPTFQLNVIQTYEMMVVRHGFMLVGGPYAGKTSALKRQWSLPVFHVGPYAGKTSALKVLAGALTLLEEQGEDENKVMFQIINPKSVTMGQLYGQFDPVSYEWTDGVVATLFRSYAQMDTPDRKWVVFDGPVDAVWIENMNTVLDDNKKLCLTSGEIIALTPSMSMIFEVMDLTQASPATVSRCGMIYFEPLTLGWKPLMLSWLSRLDPVWREGHEQLIEDMFDWIIPPCLQFVRRHGVQLVAAGEANLVKSTMLLIQMLISEAMKESEDTRYIRSWLQGAFVYSGVWGVAGILDTESREAFDEFYKDIWRGNNPDCPVPESLEKVDISIPGEGLLHDYVYIFKMKGNWKYWPELLKTTKTKETINIQQTMIPTVDTLKYQYILDLHIRYGHPMLLVGDTGTGKSFYVQNIMMSGLSMEDYVPAFITFTVQTSANQTQDLVLSKLHKRRKGQYGPPHNKKAVIFVDDLNMPAKEIYGAQPAIELLRQYFDHGYWYDLKDTSMIYLFDMMLLAAMGLPGGSRQVVYERFLCHFNIYSINPFTDESMSRIFTSVLLMGLKRNGFATDVMVSVMSIVQATLDMYHSATKDLRPTPSKGHYIFNLRDFSRVVQGCSLVKRDSVDNKKVFIKLWVHEVLRVFYDRLIDSSDRHWLYEKLRVCVQDHFKDNFDSSLDTLPMEGGKVTEESLQSLMFGTYLDVDAADDDKKYEEVMTMESFYNIATEALADYNATTKAKMDIVLFRYALEHLSRICRILSTPGGCGLLVGVGGSGRQSLTRLATAISGYHLFQPEITKNYEQRQTLDHLAECFALLLIGLSRQIRTGYLTGEHEWRDDLKGILKLSGGEGKNVTFLLTETQIKEEVFLQDVDSLLNSGEVPNLFAIDEQQEILEIVRLAAQGGNRNLDITALEVLSFFVSRCKQKLHIILCFSPIGASFRKRLRLFPSLVNCCTIDWFQPYKTMELNERKFVLELSSDELVLRSGKIPVDIWSSRVNYWSRCVGVPVEHWSGRVNYWSRCVSVPVELWSGQVNYWSRCVSVPVELWSGRVNYWSRCVSVPVELWSGQVNYWSRCVSVPVELWSGRVNYWSRCVGVPVELWSGRVNYWSRCVGVPVELWSGRVNYWSRCVGVPVELWSGRVNYWSRCVGVPVELWSGRVNYWSRCVGVPVELWSGRVNYWSRCVGVPVELWSGRVNYWSRCVGVPVELWSGRVNYWSRCVGVPVELWSGRVNYWSRCVGVPVELWSGRVNYWSRCVGVPVELWSGRVNYWSRCVGVPVELWSGRVNYWSRCVGVPVELWSGRVNYWSRCVGVPVELWSGRVNYWSRCVGVPVELWSGRVNYWSRCVSVPVELWSGRVWPEDALEKVAQKYMKDINVPEEVKSAAVVACKYFHVTSRDVSDKFTAATGRKTYITSAAYLGLIRSFTELTNLKQEELMLAKQRYVGGLDRLLSASEDVMKLQKDLSDLKPELEKAAEETLKMMTRIERETVEVERASGLVREDEKVANVQAAAAQALKKECEADLAQAIPILEDAIAALNTLKPTDITLVKSMKNPPDAIKLVMAAVCVMKDVKPDRILDAASGRRVMDYWGPSKRILGDMYFLQSLKDFDKDNIAPAIMKKIRSEFLPNKDFKPHVVAKASSAAEGLCKWVIAMDMYDAVAKEVAPKKAKLELAEQEYNATMALLNEKRAQVAHLEAQLTELKNQLAEANKRKRDLEEEVDLIANKLTRAEKLIGQSVQLLYESFVRDVENTLLGQSVQLLYKSFVSDIENTLLGQSVQLLYESFVRDIENTLLSQSVQLLYESFVRDVENTLLGQSVQLLYESFVRDVENTLLGQSVQLLYESFVSDIENTLLGGLGGEKTRWSDAAEVLQRNYNSLAGDILISCGIISYLAPFTAAFRNDCIEDWRDYVVRLTIPCSNVYNFSKVLGSEIKIQSWNITGLPRDQFSTDNAIIVDMSKRWSLLVDPQGQANKWIKSMEKLRNLKVIKFSDSDYMKVIEQSVEAGTPVLLENVGEELEPPLEPLLARQIYKQGNTFYINLGDNTVEYKPEFRFYMTSKLRNPHFLPEVFNSVTIVNFALTIEGLEDQLLGIVVAKERPDLEDKRQELIVQSAANEKLLKQVEDSILITLSGTEGNILENESAIEVLDSSKVRMKGLDSSKVRMKVLESSKVRMKVLESSKVRMKVLESSKVRMKVLESSKVRMKVLESSKVRMRVLKSSKVRMKVLESSKVRMNVLDSSKILSLGIVQRQEAAKDTKLKIDSFRLSYRPIARHSAVLYYCITDLPNVDPMYQYSLVWFINLYTMSIESSKKSKFLEKRLQYLHETFTYNLYSNVCRSLFEKDKLLFSFILCTNIMLATNVLTKEEFHFFLTGGVSLENPLKNRASSWLGDKSWDELCRVTHLPAFYGFLESFTSSLSEWKEFYDLADPHLGKLPEPWEQSLTPFQHLIIIRIFRPDKIIATITLFIEKEMGEKFVMPPPFDISCSYEDSNCLSPLVFILSPGADPMAALSRFADKMGYGGKFESISLGQGQGPIARMLIETAQQDGLWVCLQNCHLAVSWMPELERIWESWDTRNTNLHFRLWLTSYPSDKFPVSLLQNGVKMTNEPPTGLQQNLLRSYQSDPVKDPTFYEGCPRKDRVFTKLLYGICFFHAVVQERKKFGSIGWNIPYGFNESDFHISIKQLQMFINESADVPYEAILYLTGECNYGGRVTDDWDRRTLTTILEDFVNEQVVTSPSYLFCHVAEVYGLPRKTEYQVYIQHIEVLIHTLHTLILSLCAHQTLPPDPPPEVFGLNMNAGITRDLFNSRVLIDTMLLVQGGTVSTGGAGEKGAGDSLLSDITDDILSKLPVNYDLEEAMCSYPTSYSESMNTVLVQEMDRFNRLLSVIRSTLETLRRAVDGLVVMSPELEALAGSLLVNKVPTMWAARSYPSLKPLASYVVDFLDRLRALQELRMLLHTPSLTDLGLTLTCYGLDTEVAPSTPGHRVSGQLMGQYLTSSNPRTPKGGMVRIRSDTREGEN</sequence>
<gene>
    <name evidence="24" type="ORF">TSIB3V08_LOCUS4230</name>
</gene>
<feature type="domain" description="Dynein heavy chain region D6 P-loop" evidence="15">
    <location>
        <begin position="2623"/>
        <end position="2736"/>
    </location>
</feature>
<dbReference type="InterPro" id="IPR026983">
    <property type="entry name" value="DHC"/>
</dbReference>
<feature type="domain" description="Dynein heavy chain coiled coil stalk" evidence="17">
    <location>
        <begin position="1980"/>
        <end position="2043"/>
    </location>
</feature>
<dbReference type="InterPro" id="IPR042219">
    <property type="entry name" value="AAA_lid_11_sf"/>
</dbReference>
<feature type="coiled-coil region" evidence="13">
    <location>
        <begin position="1800"/>
        <end position="1865"/>
    </location>
</feature>
<dbReference type="Gene3D" id="1.20.920.30">
    <property type="match status" value="1"/>
</dbReference>
<evidence type="ECO:0000259" key="19">
    <source>
        <dbReference type="Pfam" id="PF12781"/>
    </source>
</evidence>
<evidence type="ECO:0000259" key="18">
    <source>
        <dbReference type="Pfam" id="PF12780"/>
    </source>
</evidence>
<dbReference type="Pfam" id="PF18198">
    <property type="entry name" value="AAA_lid_11"/>
    <property type="match status" value="1"/>
</dbReference>
<evidence type="ECO:0000256" key="10">
    <source>
        <dbReference type="ARBA" id="ARBA00023175"/>
    </source>
</evidence>
<evidence type="ECO:0000259" key="16">
    <source>
        <dbReference type="Pfam" id="PF12774"/>
    </source>
</evidence>
<name>A0A7R9ATD8_TIMSH</name>
<keyword evidence="5" id="KW-0547">Nucleotide-binding</keyword>
<dbReference type="Gene3D" id="3.40.50.300">
    <property type="entry name" value="P-loop containing nucleotide triphosphate hydrolases"/>
    <property type="match status" value="5"/>
</dbReference>
<evidence type="ECO:0000256" key="2">
    <source>
        <dbReference type="ARBA" id="ARBA00008887"/>
    </source>
</evidence>
<evidence type="ECO:0000256" key="7">
    <source>
        <dbReference type="ARBA" id="ARBA00023017"/>
    </source>
</evidence>
<keyword evidence="11" id="KW-0206">Cytoskeleton</keyword>
<keyword evidence="12" id="KW-0966">Cell projection</keyword>
<dbReference type="InterPro" id="IPR041466">
    <property type="entry name" value="Dynein_AAA5_ext"/>
</dbReference>
<feature type="domain" description="Dynein heavy chain C-terminal" evidence="23">
    <location>
        <begin position="2938"/>
        <end position="3094"/>
    </location>
</feature>
<dbReference type="FunFam" id="3.40.50.300:FF:001145">
    <property type="entry name" value="Putative dynein heavy chain"/>
    <property type="match status" value="1"/>
</dbReference>
<dbReference type="InterPro" id="IPR035706">
    <property type="entry name" value="AAA_9"/>
</dbReference>
<dbReference type="Gene3D" id="1.10.8.710">
    <property type="match status" value="1"/>
</dbReference>
<dbReference type="InterPro" id="IPR043157">
    <property type="entry name" value="Dynein_AAA1S"/>
</dbReference>
<feature type="domain" description="Dynein heavy chain coiled coil stalk" evidence="17">
    <location>
        <begin position="1575"/>
        <end position="1868"/>
    </location>
</feature>
<protein>
    <recommendedName>
        <fullName evidence="25">Dynein heavy chain</fullName>
    </recommendedName>
</protein>
<feature type="domain" description="Dynein heavy chain ATP-binding dynein motor region" evidence="19">
    <location>
        <begin position="2067"/>
        <end position="2284"/>
    </location>
</feature>
<dbReference type="InterPro" id="IPR041228">
    <property type="entry name" value="Dynein_C"/>
</dbReference>
<evidence type="ECO:0000256" key="3">
    <source>
        <dbReference type="ARBA" id="ARBA00022490"/>
    </source>
</evidence>
<dbReference type="Gene3D" id="1.10.8.720">
    <property type="entry name" value="Region D6 of dynein motor"/>
    <property type="match status" value="1"/>
</dbReference>
<dbReference type="Gene3D" id="1.10.8.1220">
    <property type="match status" value="1"/>
</dbReference>
<dbReference type="FunFam" id="3.40.50.300:FF:000362">
    <property type="entry name" value="Dynein, axonemal, heavy chain 6"/>
    <property type="match status" value="1"/>
</dbReference>
<dbReference type="InterPro" id="IPR004273">
    <property type="entry name" value="Dynein_heavy_D6_P-loop"/>
</dbReference>
<evidence type="ECO:0000256" key="12">
    <source>
        <dbReference type="ARBA" id="ARBA00023273"/>
    </source>
</evidence>
<dbReference type="PANTHER" id="PTHR22878">
    <property type="entry name" value="DYNEIN HEAVY CHAIN 6, AXONEMAL-LIKE-RELATED"/>
    <property type="match status" value="1"/>
</dbReference>
<dbReference type="InterPro" id="IPR041658">
    <property type="entry name" value="AAA_lid_11"/>
</dbReference>
<dbReference type="GO" id="GO:0005874">
    <property type="term" value="C:microtubule"/>
    <property type="evidence" value="ECO:0007669"/>
    <property type="project" value="UniProtKB-KW"/>
</dbReference>
<dbReference type="Pfam" id="PF12780">
    <property type="entry name" value="AAA_8"/>
    <property type="match status" value="2"/>
</dbReference>
<evidence type="ECO:0000256" key="13">
    <source>
        <dbReference type="SAM" id="Coils"/>
    </source>
</evidence>
<evidence type="ECO:0000256" key="11">
    <source>
        <dbReference type="ARBA" id="ARBA00023212"/>
    </source>
</evidence>
<dbReference type="InterPro" id="IPR041589">
    <property type="entry name" value="DNAH3_AAA_lid_1"/>
</dbReference>
<dbReference type="Pfam" id="PF12775">
    <property type="entry name" value="AAA_7"/>
    <property type="match status" value="1"/>
</dbReference>
<reference evidence="24" key="1">
    <citation type="submission" date="2020-11" db="EMBL/GenBank/DDBJ databases">
        <authorList>
            <person name="Tran Van P."/>
        </authorList>
    </citation>
    <scope>NUCLEOTIDE SEQUENCE</scope>
</reference>
<keyword evidence="4" id="KW-0493">Microtubule</keyword>
<dbReference type="PROSITE" id="PS00675">
    <property type="entry name" value="SIGMA54_INTERACT_1"/>
    <property type="match status" value="1"/>
</dbReference>
<dbReference type="GO" id="GO:0003341">
    <property type="term" value="P:cilium movement"/>
    <property type="evidence" value="ECO:0007669"/>
    <property type="project" value="UniProtKB-ARBA"/>
</dbReference>
<evidence type="ECO:0000259" key="23">
    <source>
        <dbReference type="Pfam" id="PF18199"/>
    </source>
</evidence>
<feature type="domain" description="Dynein heavy chain AAA module D4" evidence="18">
    <location>
        <begin position="1489"/>
        <end position="1560"/>
    </location>
</feature>
<feature type="compositionally biased region" description="Basic and acidic residues" evidence="14">
    <location>
        <begin position="3141"/>
        <end position="3150"/>
    </location>
</feature>
<dbReference type="Pfam" id="PF03028">
    <property type="entry name" value="Dynein_heavy"/>
    <property type="match status" value="1"/>
</dbReference>
<dbReference type="FunFam" id="1.10.8.710:FF:000004">
    <property type="entry name" value="Dynein axonemal heavy chain 6"/>
    <property type="match status" value="1"/>
</dbReference>
<feature type="coiled-coil region" evidence="13">
    <location>
        <begin position="1589"/>
        <end position="1620"/>
    </location>
</feature>
<feature type="domain" description="Dynein heavy chain 3 AAA+ lid" evidence="21">
    <location>
        <begin position="715"/>
        <end position="809"/>
    </location>
</feature>
<evidence type="ECO:0000259" key="22">
    <source>
        <dbReference type="Pfam" id="PF18198"/>
    </source>
</evidence>
<dbReference type="FunFam" id="1.10.8.1220:FF:000001">
    <property type="entry name" value="Dynein axonemal heavy chain 5"/>
    <property type="match status" value="1"/>
</dbReference>
<keyword evidence="8 13" id="KW-0175">Coiled coil</keyword>
<evidence type="ECO:0000259" key="15">
    <source>
        <dbReference type="Pfam" id="PF03028"/>
    </source>
</evidence>
<dbReference type="Gene3D" id="6.10.140.1060">
    <property type="match status" value="1"/>
</dbReference>
<dbReference type="InterPro" id="IPR024743">
    <property type="entry name" value="Dynein_HC_stalk"/>
</dbReference>
<evidence type="ECO:0000256" key="4">
    <source>
        <dbReference type="ARBA" id="ARBA00022701"/>
    </source>
</evidence>
<evidence type="ECO:0000256" key="6">
    <source>
        <dbReference type="ARBA" id="ARBA00022840"/>
    </source>
</evidence>
<proteinExistence type="inferred from homology"/>